<evidence type="ECO:0000313" key="2">
    <source>
        <dbReference type="EMBL" id="GKX29089.1"/>
    </source>
</evidence>
<gene>
    <name evidence="2" type="ORF">SH1V18_15690</name>
</gene>
<evidence type="ECO:0000313" key="3">
    <source>
        <dbReference type="Proteomes" id="UP001144256"/>
    </source>
</evidence>
<dbReference type="Gene3D" id="3.30.1330.100">
    <property type="entry name" value="CofE-like"/>
    <property type="match status" value="1"/>
</dbReference>
<dbReference type="InterPro" id="IPR002847">
    <property type="entry name" value="F420-0_gamma-glut_ligase-dom"/>
</dbReference>
<accession>A0A9W6DFU9</accession>
<dbReference type="AlphaFoldDB" id="A0A9W6DFU9"/>
<reference evidence="2" key="1">
    <citation type="submission" date="2022-06" db="EMBL/GenBank/DDBJ databases">
        <title>Vallitalea longa sp. nov., an anaerobic bacterium isolated from marine sediment.</title>
        <authorList>
            <person name="Hirano S."/>
            <person name="Terahara T."/>
            <person name="Mori K."/>
            <person name="Hamada M."/>
            <person name="Matsumoto R."/>
            <person name="Kobayashi T."/>
        </authorList>
    </citation>
    <scope>NUCLEOTIDE SEQUENCE</scope>
    <source>
        <strain evidence="2">SH18-1</strain>
    </source>
</reference>
<dbReference type="Pfam" id="PF01996">
    <property type="entry name" value="F420_ligase"/>
    <property type="match status" value="1"/>
</dbReference>
<feature type="domain" description="Coenzyme F420:L-glutamate ligase-like" evidence="1">
    <location>
        <begin position="23"/>
        <end position="175"/>
    </location>
</feature>
<name>A0A9W6DFU9_9FIRM</name>
<dbReference type="RefSeq" id="WP_281814250.1">
    <property type="nucleotide sequence ID" value="NZ_BRLB01000002.1"/>
</dbReference>
<sequence>MHVNDKKQEVVTIDNVNYSRFAIKTHVVTNKDNLFDVIKEYTVDNYQKNDLLFVSEKMVACTQNRAIPIKDIKPRRLARILSKFVTKTSSGIGLGMPETMEMAFRETSTLRILFACVASVIGKIFRKKGWFYKVAGEKARGIDGPCHYTLPPYNQYVVLIPNSPQKICEEISKKFGIIVSIIDCNDLGIDILGLSSNDLYTEDMLCKILKDNPLGQSSEQTPMGIIRKKPITEEKVG</sequence>
<comment type="caution">
    <text evidence="2">The sequence shown here is derived from an EMBL/GenBank/DDBJ whole genome shotgun (WGS) entry which is preliminary data.</text>
</comment>
<keyword evidence="3" id="KW-1185">Reference proteome</keyword>
<organism evidence="2 3">
    <name type="scientific">Vallitalea longa</name>
    <dbReference type="NCBI Taxonomy" id="2936439"/>
    <lineage>
        <taxon>Bacteria</taxon>
        <taxon>Bacillati</taxon>
        <taxon>Bacillota</taxon>
        <taxon>Clostridia</taxon>
        <taxon>Lachnospirales</taxon>
        <taxon>Vallitaleaceae</taxon>
        <taxon>Vallitalea</taxon>
    </lineage>
</organism>
<dbReference type="EMBL" id="BRLB01000002">
    <property type="protein sequence ID" value="GKX29089.1"/>
    <property type="molecule type" value="Genomic_DNA"/>
</dbReference>
<proteinExistence type="predicted"/>
<dbReference type="SUPFAM" id="SSF144010">
    <property type="entry name" value="CofE-like"/>
    <property type="match status" value="1"/>
</dbReference>
<dbReference type="Proteomes" id="UP001144256">
    <property type="component" value="Unassembled WGS sequence"/>
</dbReference>
<evidence type="ECO:0000259" key="1">
    <source>
        <dbReference type="Pfam" id="PF01996"/>
    </source>
</evidence>
<protein>
    <recommendedName>
        <fullName evidence="1">Coenzyme F420:L-glutamate ligase-like domain-containing protein</fullName>
    </recommendedName>
</protein>